<evidence type="ECO:0000313" key="2">
    <source>
        <dbReference type="EMBL" id="CAK7914284.1"/>
    </source>
</evidence>
<gene>
    <name evidence="2" type="ORF">CAAN4_F15720</name>
</gene>
<proteinExistence type="predicted"/>
<dbReference type="Proteomes" id="UP001497600">
    <property type="component" value="Chromosome F"/>
</dbReference>
<protein>
    <submittedName>
        <fullName evidence="2">Uncharacterized protein</fullName>
    </submittedName>
</protein>
<name>A0ABP0EHS4_9ASCO</name>
<organism evidence="2 3">
    <name type="scientific">[Candida] anglica</name>
    <dbReference type="NCBI Taxonomy" id="148631"/>
    <lineage>
        <taxon>Eukaryota</taxon>
        <taxon>Fungi</taxon>
        <taxon>Dikarya</taxon>
        <taxon>Ascomycota</taxon>
        <taxon>Saccharomycotina</taxon>
        <taxon>Pichiomycetes</taxon>
        <taxon>Debaryomycetaceae</taxon>
        <taxon>Kurtzmaniella</taxon>
    </lineage>
</organism>
<feature type="compositionally biased region" description="Polar residues" evidence="1">
    <location>
        <begin position="101"/>
        <end position="126"/>
    </location>
</feature>
<keyword evidence="3" id="KW-1185">Reference proteome</keyword>
<feature type="region of interest" description="Disordered" evidence="1">
    <location>
        <begin position="101"/>
        <end position="145"/>
    </location>
</feature>
<accession>A0ABP0EHS4</accession>
<sequence length="342" mass="38451">MTPSTCVATVAPTMDYSVPRRSSFKSLYMENIPREALLTETLKLPKERSSKPLYLDSPIKKSFPETDQSKVTIDPLHDILSTSKRMIEQYIVQLPFANESKSISSSTRPKTPRKTMSNNLIETPSRGQKRTRPSEKEQDLRNTSNAMAFESPIPNKTIFFSPHHQGSTKQVSRKSSQLFQSTPAFKDFGISKKQSPSKLLKSDLASTLEFSQLVIPSSEPLASTPMKEYAPFSYTPMDKNDNQEEENYDELACHADNILRMAVDSTMLGSSYNASLSSNYSVGPNDSMNGILSRKKNMEVFDDNDPERSLLEIKKAKWGQLSREKATKIEINAEDLQNILGD</sequence>
<evidence type="ECO:0000313" key="3">
    <source>
        <dbReference type="Proteomes" id="UP001497600"/>
    </source>
</evidence>
<evidence type="ECO:0000256" key="1">
    <source>
        <dbReference type="SAM" id="MobiDB-lite"/>
    </source>
</evidence>
<dbReference type="EMBL" id="OZ004258">
    <property type="protein sequence ID" value="CAK7914284.1"/>
    <property type="molecule type" value="Genomic_DNA"/>
</dbReference>
<reference evidence="2 3" key="1">
    <citation type="submission" date="2024-01" db="EMBL/GenBank/DDBJ databases">
        <authorList>
            <consortium name="Genoscope - CEA"/>
            <person name="William W."/>
        </authorList>
    </citation>
    <scope>NUCLEOTIDE SEQUENCE [LARGE SCALE GENOMIC DNA]</scope>
    <source>
        <strain evidence="2 3">29B2s-10</strain>
    </source>
</reference>